<evidence type="ECO:0000313" key="3">
    <source>
        <dbReference type="Proteomes" id="UP001152759"/>
    </source>
</evidence>
<gene>
    <name evidence="2" type="ORF">BEMITA_LOCUS1867</name>
</gene>
<reference evidence="2" key="1">
    <citation type="submission" date="2021-12" db="EMBL/GenBank/DDBJ databases">
        <authorList>
            <person name="King R."/>
        </authorList>
    </citation>
    <scope>NUCLEOTIDE SEQUENCE</scope>
</reference>
<feature type="chain" id="PRO_5040305672" evidence="1">
    <location>
        <begin position="21"/>
        <end position="265"/>
    </location>
</feature>
<accession>A0A9P0C8R1</accession>
<name>A0A9P0C8R1_BEMTA</name>
<proteinExistence type="predicted"/>
<feature type="signal peptide" evidence="1">
    <location>
        <begin position="1"/>
        <end position="20"/>
    </location>
</feature>
<keyword evidence="3" id="KW-1185">Reference proteome</keyword>
<protein>
    <submittedName>
        <fullName evidence="2">Uncharacterized protein</fullName>
    </submittedName>
</protein>
<dbReference type="EMBL" id="OU963862">
    <property type="protein sequence ID" value="CAH0754696.1"/>
    <property type="molecule type" value="Genomic_DNA"/>
</dbReference>
<keyword evidence="1" id="KW-0732">Signal</keyword>
<dbReference type="AlphaFoldDB" id="A0A9P0C8R1"/>
<evidence type="ECO:0000313" key="2">
    <source>
        <dbReference type="EMBL" id="CAH0754696.1"/>
    </source>
</evidence>
<dbReference type="Proteomes" id="UP001152759">
    <property type="component" value="Chromosome 1"/>
</dbReference>
<organism evidence="2 3">
    <name type="scientific">Bemisia tabaci</name>
    <name type="common">Sweetpotato whitefly</name>
    <name type="synonym">Aleurodes tabaci</name>
    <dbReference type="NCBI Taxonomy" id="7038"/>
    <lineage>
        <taxon>Eukaryota</taxon>
        <taxon>Metazoa</taxon>
        <taxon>Ecdysozoa</taxon>
        <taxon>Arthropoda</taxon>
        <taxon>Hexapoda</taxon>
        <taxon>Insecta</taxon>
        <taxon>Pterygota</taxon>
        <taxon>Neoptera</taxon>
        <taxon>Paraneoptera</taxon>
        <taxon>Hemiptera</taxon>
        <taxon>Sternorrhyncha</taxon>
        <taxon>Aleyrodoidea</taxon>
        <taxon>Aleyrodidae</taxon>
        <taxon>Aleyrodinae</taxon>
        <taxon>Bemisia</taxon>
    </lineage>
</organism>
<sequence>MQCSLKSVLCLFFVTTQVSAEVDKKMWNKCIVLCQIDGYNQEYCEKKCCKEECQVERSKDYCQTCVFECYGGLTTPSVQTCHYHDCRAVCDGVPLATHYWYVCDNYCNTCVENCKKWNPSQTVEQCKRGQCAIPCRCSNRVEAIDQICTKRMGSCMAAGGPLEYCQNEHYYALLGCEERLPGLYDQVCDRCMFFCMSDGHSYESCETKHCSHKFCKGRLSIPCGRCSNSTTRSVDLRQCDDCIKSCTSLGQTRDKCKNKHCQHVC</sequence>
<evidence type="ECO:0000256" key="1">
    <source>
        <dbReference type="SAM" id="SignalP"/>
    </source>
</evidence>